<gene>
    <name evidence="1" type="ORF">SDC9_202264</name>
</gene>
<sequence length="91" mass="10322">MFENAIERLFYSDSFRVGNATLPQKRVRAKLHLLDSIILQSVQGKLSDNLEHNVKNSTAYTMSTIYNCIAENESDLMVDPYLNSLRASPGR</sequence>
<organism evidence="1">
    <name type="scientific">bioreactor metagenome</name>
    <dbReference type="NCBI Taxonomy" id="1076179"/>
    <lineage>
        <taxon>unclassified sequences</taxon>
        <taxon>metagenomes</taxon>
        <taxon>ecological metagenomes</taxon>
    </lineage>
</organism>
<dbReference type="AlphaFoldDB" id="A0A645J548"/>
<reference evidence="1" key="1">
    <citation type="submission" date="2019-08" db="EMBL/GenBank/DDBJ databases">
        <authorList>
            <person name="Kucharzyk K."/>
            <person name="Murdoch R.W."/>
            <person name="Higgins S."/>
            <person name="Loffler F."/>
        </authorList>
    </citation>
    <scope>NUCLEOTIDE SEQUENCE</scope>
</reference>
<name>A0A645J548_9ZZZZ</name>
<proteinExistence type="predicted"/>
<evidence type="ECO:0000313" key="1">
    <source>
        <dbReference type="EMBL" id="MPN54593.1"/>
    </source>
</evidence>
<accession>A0A645J548</accession>
<protein>
    <submittedName>
        <fullName evidence="1">Uncharacterized protein</fullName>
    </submittedName>
</protein>
<comment type="caution">
    <text evidence="1">The sequence shown here is derived from an EMBL/GenBank/DDBJ whole genome shotgun (WGS) entry which is preliminary data.</text>
</comment>
<dbReference type="EMBL" id="VSSQ01122971">
    <property type="protein sequence ID" value="MPN54593.1"/>
    <property type="molecule type" value="Genomic_DNA"/>
</dbReference>